<dbReference type="AlphaFoldDB" id="B5YB89"/>
<dbReference type="EMBL" id="CP001146">
    <property type="protein sequence ID" value="ACI18878.1"/>
    <property type="molecule type" value="Genomic_DNA"/>
</dbReference>
<organism evidence="1 2">
    <name type="scientific">Dictyoglomus thermophilum (strain ATCC 35947 / DSM 3960 / H-6-12)</name>
    <dbReference type="NCBI Taxonomy" id="309799"/>
    <lineage>
        <taxon>Bacteria</taxon>
        <taxon>Pseudomonadati</taxon>
        <taxon>Dictyoglomota</taxon>
        <taxon>Dictyoglomia</taxon>
        <taxon>Dictyoglomales</taxon>
        <taxon>Dictyoglomaceae</taxon>
        <taxon>Dictyoglomus</taxon>
    </lineage>
</organism>
<proteinExistence type="predicted"/>
<dbReference type="PaxDb" id="309799-DICTH_1803"/>
<evidence type="ECO:0000313" key="2">
    <source>
        <dbReference type="Proteomes" id="UP000001733"/>
    </source>
</evidence>
<dbReference type="KEGG" id="dth:DICTH_1803"/>
<name>B5YB89_DICT6</name>
<gene>
    <name evidence="1" type="ordered locus">DICTH_1803</name>
</gene>
<dbReference type="Proteomes" id="UP000001733">
    <property type="component" value="Chromosome"/>
</dbReference>
<protein>
    <submittedName>
        <fullName evidence="1">Lipoprotein, putative</fullName>
    </submittedName>
</protein>
<dbReference type="RefSeq" id="WP_012547510.1">
    <property type="nucleotide sequence ID" value="NC_011297.1"/>
</dbReference>
<dbReference type="STRING" id="309799.DICTH_1803"/>
<evidence type="ECO:0000313" key="1">
    <source>
        <dbReference type="EMBL" id="ACI18878.1"/>
    </source>
</evidence>
<accession>B5YB89</accession>
<dbReference type="HOGENOM" id="CLU_2915033_0_0_0"/>
<keyword evidence="1" id="KW-0449">Lipoprotein</keyword>
<keyword evidence="2" id="KW-1185">Reference proteome</keyword>
<dbReference type="PROSITE" id="PS51257">
    <property type="entry name" value="PROKAR_LIPOPROTEIN"/>
    <property type="match status" value="1"/>
</dbReference>
<sequence>MKGFKLFLLILFLVFFTSGCVKESSQGGVITPIGEFTVNITVNPDQDRTPIVPIFMGQTKM</sequence>
<reference evidence="1 2" key="1">
    <citation type="journal article" date="2014" name="Genome Announc.">
        <title>Complete Genome Sequence of the Extreme Thermophile Dictyoglomus thermophilum H-6-12.</title>
        <authorList>
            <person name="Coil D.A."/>
            <person name="Badger J.H."/>
            <person name="Forberger H.C."/>
            <person name="Riggs F."/>
            <person name="Madupu R."/>
            <person name="Fedorova N."/>
            <person name="Ward N."/>
            <person name="Robb F.T."/>
            <person name="Eisen J.A."/>
        </authorList>
    </citation>
    <scope>NUCLEOTIDE SEQUENCE [LARGE SCALE GENOMIC DNA]</scope>
    <source>
        <strain evidence="2">ATCC 35947 / DSM 3960 / H-6-12</strain>
    </source>
</reference>